<evidence type="ECO:0008006" key="3">
    <source>
        <dbReference type="Google" id="ProtNLM"/>
    </source>
</evidence>
<dbReference type="OrthoDB" id="3268424at2759"/>
<dbReference type="Proteomes" id="UP000292957">
    <property type="component" value="Unassembled WGS sequence"/>
</dbReference>
<accession>A0A4Q9M761</accession>
<protein>
    <recommendedName>
        <fullName evidence="3">HAT C-terminal dimerisation domain-containing protein</fullName>
    </recommendedName>
</protein>
<dbReference type="AlphaFoldDB" id="A0A4Q9M761"/>
<evidence type="ECO:0000313" key="2">
    <source>
        <dbReference type="EMBL" id="TBU22749.1"/>
    </source>
</evidence>
<reference evidence="2" key="1">
    <citation type="submission" date="2019-01" db="EMBL/GenBank/DDBJ databases">
        <title>Draft genome sequences of three monokaryotic isolates of the white-rot basidiomycete fungus Dichomitus squalens.</title>
        <authorList>
            <consortium name="DOE Joint Genome Institute"/>
            <person name="Lopez S.C."/>
            <person name="Andreopoulos B."/>
            <person name="Pangilinan J."/>
            <person name="Lipzen A."/>
            <person name="Riley R."/>
            <person name="Ahrendt S."/>
            <person name="Ng V."/>
            <person name="Barry K."/>
            <person name="Daum C."/>
            <person name="Grigoriev I.V."/>
            <person name="Hilden K.S."/>
            <person name="Makela M.R."/>
            <person name="de Vries R.P."/>
        </authorList>
    </citation>
    <scope>NUCLEOTIDE SEQUENCE [LARGE SCALE GENOMIC DNA]</scope>
    <source>
        <strain evidence="2">OM18370.1</strain>
    </source>
</reference>
<organism evidence="2">
    <name type="scientific">Dichomitus squalens</name>
    <dbReference type="NCBI Taxonomy" id="114155"/>
    <lineage>
        <taxon>Eukaryota</taxon>
        <taxon>Fungi</taxon>
        <taxon>Dikarya</taxon>
        <taxon>Basidiomycota</taxon>
        <taxon>Agaricomycotina</taxon>
        <taxon>Agaricomycetes</taxon>
        <taxon>Polyporales</taxon>
        <taxon>Polyporaceae</taxon>
        <taxon>Dichomitus</taxon>
    </lineage>
</organism>
<sequence length="90" mass="9659">ATSADAERAFSCGRLTVSRLRHSLNDELVHACTVLTSWAKIPGIVPTDCALELFRGRRDKNKSSKLVPDVEDEGLTTSSGADTSDVEILG</sequence>
<gene>
    <name evidence="2" type="ORF">BD311DRAFT_675374</name>
</gene>
<evidence type="ECO:0000256" key="1">
    <source>
        <dbReference type="SAM" id="MobiDB-lite"/>
    </source>
</evidence>
<proteinExistence type="predicted"/>
<dbReference type="EMBL" id="ML143528">
    <property type="protein sequence ID" value="TBU22749.1"/>
    <property type="molecule type" value="Genomic_DNA"/>
</dbReference>
<feature type="region of interest" description="Disordered" evidence="1">
    <location>
        <begin position="61"/>
        <end position="90"/>
    </location>
</feature>
<name>A0A4Q9M761_9APHY</name>
<feature type="non-terminal residue" evidence="2">
    <location>
        <position position="1"/>
    </location>
</feature>